<dbReference type="InterPro" id="IPR001841">
    <property type="entry name" value="Znf_RING"/>
</dbReference>
<dbReference type="EMBL" id="MF614691">
    <property type="protein sequence ID" value="AUA60292.1"/>
    <property type="molecule type" value="Genomic_DNA"/>
</dbReference>
<evidence type="ECO:0000313" key="3">
    <source>
        <dbReference type="EMBL" id="AUA60292.1"/>
    </source>
</evidence>
<keyword evidence="1" id="KW-0863">Zinc-finger</keyword>
<dbReference type="RefSeq" id="YP_009552621.1">
    <property type="nucleotide sequence ID" value="NC_040621.1"/>
</dbReference>
<dbReference type="Pfam" id="PF00653">
    <property type="entry name" value="BIR"/>
    <property type="match status" value="2"/>
</dbReference>
<dbReference type="KEGG" id="vg:41699955"/>
<organism evidence="3 4">
    <name type="scientific">Operophtera brumata nucleopolyhedrovirus</name>
    <dbReference type="NCBI Taxonomy" id="1046267"/>
    <lineage>
        <taxon>Viruses</taxon>
        <taxon>Viruses incertae sedis</taxon>
        <taxon>Naldaviricetes</taxon>
        <taxon>Lefavirales</taxon>
        <taxon>Baculoviridae</taxon>
        <taxon>Alphabaculovirus</taxon>
        <taxon>Alphabaculovirus opbrumatae</taxon>
    </lineage>
</organism>
<dbReference type="SMART" id="SM00184">
    <property type="entry name" value="RING"/>
    <property type="match status" value="1"/>
</dbReference>
<evidence type="ECO:0000313" key="4">
    <source>
        <dbReference type="Proteomes" id="UP000290445"/>
    </source>
</evidence>
<proteinExistence type="predicted"/>
<keyword evidence="4" id="KW-1185">Reference proteome</keyword>
<dbReference type="GO" id="GO:0008270">
    <property type="term" value="F:zinc ion binding"/>
    <property type="evidence" value="ECO:0007669"/>
    <property type="project" value="UniProtKB-KW"/>
</dbReference>
<sequence length="258" mass="30036">MDDAIMQHDLPPPMRYLRSAQKIDLTLQKNREKTFVNWPRTNESTDVMTYNGFYYTQNKDTIKCAYCGLELSGTGYNIAYEHKRQSTDCQFHQIKARAINDINVVPFHDDMTNVRDRIASFEGETINASVSELAEAGFFYDDTRKSVRCFHCDCHVQNWTQDSNVWHEHAIHGPRCLYLNANKSIKYIQNALIEARYLVLANQLPHKTKTCIICYDSQRDVMFYPCGHVISCKRCARGIKTCYMCRKDVIDITAFYFS</sequence>
<dbReference type="PROSITE" id="PS50143">
    <property type="entry name" value="BIR_REPEAT_2"/>
    <property type="match status" value="2"/>
</dbReference>
<feature type="domain" description="RING-type" evidence="2">
    <location>
        <begin position="211"/>
        <end position="246"/>
    </location>
</feature>
<name>A0A2H4UZR4_9ABAC</name>
<dbReference type="Pfam" id="PF13920">
    <property type="entry name" value="zf-C3HC4_3"/>
    <property type="match status" value="1"/>
</dbReference>
<keyword evidence="1" id="KW-0479">Metal-binding</keyword>
<evidence type="ECO:0000259" key="2">
    <source>
        <dbReference type="PROSITE" id="PS50089"/>
    </source>
</evidence>
<dbReference type="PROSITE" id="PS50089">
    <property type="entry name" value="ZF_RING_2"/>
    <property type="match status" value="1"/>
</dbReference>
<dbReference type="CDD" id="cd00022">
    <property type="entry name" value="BIR"/>
    <property type="match status" value="1"/>
</dbReference>
<dbReference type="GeneID" id="41699955"/>
<dbReference type="InterPro" id="IPR001370">
    <property type="entry name" value="BIR_rpt"/>
</dbReference>
<dbReference type="PANTHER" id="PTHR10044">
    <property type="entry name" value="INHIBITOR OF APOPTOSIS"/>
    <property type="match status" value="1"/>
</dbReference>
<dbReference type="InterPro" id="IPR050784">
    <property type="entry name" value="IAP"/>
</dbReference>
<reference evidence="3 4" key="1">
    <citation type="journal article" date="2017" name="Viruses">
        <title>The Operophtera brumata Nucleopolyhedrovirus (OpbuNPV) Represents an Early, Divergent Lineage within Genus Alphabaculovirus.</title>
        <authorList>
            <person name="Harrison R.L."/>
            <person name="Rowley D.L."/>
            <person name="Mowery J.D."/>
            <person name="Bauchan G.R."/>
            <person name="Burand J.P."/>
        </authorList>
    </citation>
    <scope>NUCLEOTIDE SEQUENCE [LARGE SCALE GENOMIC DNA]</scope>
    <source>
        <strain evidence="3">OpbuNPV-MA</strain>
    </source>
</reference>
<dbReference type="PANTHER" id="PTHR10044:SF139">
    <property type="entry name" value="DEATH-ASSOCIATED INHIBITOR OF APOPTOSIS 2"/>
    <property type="match status" value="1"/>
</dbReference>
<dbReference type="SMART" id="SM00238">
    <property type="entry name" value="BIR"/>
    <property type="match status" value="2"/>
</dbReference>
<dbReference type="Proteomes" id="UP000290445">
    <property type="component" value="Segment"/>
</dbReference>
<evidence type="ECO:0000256" key="1">
    <source>
        <dbReference type="PROSITE-ProRule" id="PRU00175"/>
    </source>
</evidence>
<dbReference type="Gene3D" id="3.30.40.10">
    <property type="entry name" value="Zinc/RING finger domain, C3HC4 (zinc finger)"/>
    <property type="match status" value="1"/>
</dbReference>
<dbReference type="OrthoDB" id="9255at10239"/>
<protein>
    <submittedName>
        <fullName evidence="3">IAP-3</fullName>
    </submittedName>
</protein>
<dbReference type="SUPFAM" id="SSF57924">
    <property type="entry name" value="Inhibitor of apoptosis (IAP) repeat"/>
    <property type="match status" value="2"/>
</dbReference>
<dbReference type="InterPro" id="IPR013083">
    <property type="entry name" value="Znf_RING/FYVE/PHD"/>
</dbReference>
<dbReference type="Gene3D" id="1.10.1170.10">
    <property type="entry name" value="Inhibitor Of Apoptosis Protein (2mihbC-IAP-1), Chain A"/>
    <property type="match status" value="2"/>
</dbReference>
<accession>A0A2H4UZR4</accession>
<keyword evidence="1" id="KW-0862">Zinc</keyword>